<evidence type="ECO:0000313" key="3">
    <source>
        <dbReference type="Proteomes" id="UP000616201"/>
    </source>
</evidence>
<evidence type="ECO:0000313" key="2">
    <source>
        <dbReference type="EMBL" id="MBE8714570.1"/>
    </source>
</evidence>
<dbReference type="Proteomes" id="UP000616201">
    <property type="component" value="Unassembled WGS sequence"/>
</dbReference>
<proteinExistence type="predicted"/>
<sequence>MLIFLNIQFFQSETLSNILMFLHKNLIFLIAVFVIFSLMYSLFAYYKKANIKNNVWLSIISLINIVIVFFVPYLFFK</sequence>
<feature type="transmembrane region" description="Helical" evidence="1">
    <location>
        <begin position="55"/>
        <end position="76"/>
    </location>
</feature>
<feature type="transmembrane region" description="Helical" evidence="1">
    <location>
        <begin position="26"/>
        <end position="46"/>
    </location>
</feature>
<gene>
    <name evidence="2" type="ORF">C4F49_12850</name>
</gene>
<name>A0A928YRV2_9SPHI</name>
<keyword evidence="1" id="KW-0472">Membrane</keyword>
<accession>A0A928YRV2</accession>
<dbReference type="EMBL" id="PRDK01000006">
    <property type="protein sequence ID" value="MBE8714570.1"/>
    <property type="molecule type" value="Genomic_DNA"/>
</dbReference>
<keyword evidence="3" id="KW-1185">Reference proteome</keyword>
<keyword evidence="1" id="KW-0812">Transmembrane</keyword>
<protein>
    <submittedName>
        <fullName evidence="2">Uncharacterized protein</fullName>
    </submittedName>
</protein>
<comment type="caution">
    <text evidence="2">The sequence shown here is derived from an EMBL/GenBank/DDBJ whole genome shotgun (WGS) entry which is preliminary data.</text>
</comment>
<keyword evidence="1" id="KW-1133">Transmembrane helix</keyword>
<evidence type="ECO:0000256" key="1">
    <source>
        <dbReference type="SAM" id="Phobius"/>
    </source>
</evidence>
<organism evidence="2 3">
    <name type="scientific">Sphingobacterium hungaricum</name>
    <dbReference type="NCBI Taxonomy" id="2082723"/>
    <lineage>
        <taxon>Bacteria</taxon>
        <taxon>Pseudomonadati</taxon>
        <taxon>Bacteroidota</taxon>
        <taxon>Sphingobacteriia</taxon>
        <taxon>Sphingobacteriales</taxon>
        <taxon>Sphingobacteriaceae</taxon>
        <taxon>Sphingobacterium</taxon>
    </lineage>
</organism>
<dbReference type="AlphaFoldDB" id="A0A928YRV2"/>
<reference evidence="2" key="1">
    <citation type="submission" date="2018-02" db="EMBL/GenBank/DDBJ databases">
        <authorList>
            <person name="Vasarhelyi B.M."/>
            <person name="Deshmukh S."/>
            <person name="Balint B."/>
            <person name="Kukolya J."/>
        </authorList>
    </citation>
    <scope>NUCLEOTIDE SEQUENCE</scope>
    <source>
        <strain evidence="2">KB22</strain>
    </source>
</reference>